<evidence type="ECO:0000256" key="4">
    <source>
        <dbReference type="PROSITE-ProRule" id="PRU00089"/>
    </source>
</evidence>
<feature type="domain" description="Fork-head" evidence="6">
    <location>
        <begin position="147"/>
        <end position="239"/>
    </location>
</feature>
<evidence type="ECO:0000259" key="6">
    <source>
        <dbReference type="PROSITE" id="PS50039"/>
    </source>
</evidence>
<protein>
    <submittedName>
        <fullName evidence="7">Forkhead domain-containing protein</fullName>
    </submittedName>
</protein>
<dbReference type="EMBL" id="JAKKPZ010000032">
    <property type="protein sequence ID" value="KAI1709153.1"/>
    <property type="molecule type" value="Genomic_DNA"/>
</dbReference>
<dbReference type="SUPFAM" id="SSF46785">
    <property type="entry name" value="Winged helix' DNA-binding domain"/>
    <property type="match status" value="1"/>
</dbReference>
<evidence type="ECO:0000313" key="8">
    <source>
        <dbReference type="Proteomes" id="UP001201812"/>
    </source>
</evidence>
<accession>A0AAD4MZC8</accession>
<feature type="region of interest" description="Disordered" evidence="5">
    <location>
        <begin position="106"/>
        <end position="148"/>
    </location>
</feature>
<evidence type="ECO:0000256" key="5">
    <source>
        <dbReference type="SAM" id="MobiDB-lite"/>
    </source>
</evidence>
<feature type="region of interest" description="Disordered" evidence="5">
    <location>
        <begin position="407"/>
        <end position="448"/>
    </location>
</feature>
<dbReference type="Gene3D" id="1.10.10.10">
    <property type="entry name" value="Winged helix-like DNA-binding domain superfamily/Winged helix DNA-binding domain"/>
    <property type="match status" value="1"/>
</dbReference>
<dbReference type="PANTHER" id="PTHR46262">
    <property type="entry name" value="FORKHEAD BOX PROTEIN BINIOU"/>
    <property type="match status" value="1"/>
</dbReference>
<dbReference type="GO" id="GO:0009887">
    <property type="term" value="P:animal organ morphogenesis"/>
    <property type="evidence" value="ECO:0007669"/>
    <property type="project" value="TreeGrafter"/>
</dbReference>
<dbReference type="PRINTS" id="PR00053">
    <property type="entry name" value="FORKHEAD"/>
</dbReference>
<keyword evidence="8" id="KW-1185">Reference proteome</keyword>
<dbReference type="GO" id="GO:0000981">
    <property type="term" value="F:DNA-binding transcription factor activity, RNA polymerase II-specific"/>
    <property type="evidence" value="ECO:0007669"/>
    <property type="project" value="TreeGrafter"/>
</dbReference>
<proteinExistence type="predicted"/>
<feature type="region of interest" description="Disordered" evidence="5">
    <location>
        <begin position="240"/>
        <end position="268"/>
    </location>
</feature>
<sequence length="553" mass="60472">MEYNLQSQLANQTDLSFHYATSIAPSHPEDTAFGIQPSNSFVNASYDTNFALYPPPFVCSTPQQDELSEAESPNYAQSNVTGFNAANFQSPVQNLCASDQSLFLNGSDGSHGNENSADRTKSTAKANKPTGSATKITRSSLKNKGEKPPGTYIELIATAIEAQPDKRATLNQIYKYLQDKHEFFRSDYIGWKNSIRHNLSIGTCFIKLKKDDKTSKAGKGHHWIIGPDYIDSKHRKRIVSGGQENEAATKVSKPSKKKKPAKNTLASNGHISQPFIDVFSSTNVHGSLPSAALWDGSSSSGVPYDFVSQISTNPGYCSTFSMTNYPAYMLAQPMPSAYNGFCFDLYGSNSANQPIANYPTTQYPEFSVSNEPNNVTTAISNVVAKDVAEQNVNDLGSSVKEEVKVEELYQSDQDAEESPTDTWNSNGSSLVESNETPNGFTNNGNLQQEFSPQHTYTLHVEHHSVNIPTTFSAFHNPAQMPLSPDPQAQGMNLVYGSQVFCPGFPSQDDFAGGQPFCAYEWQSSSTPNLYLSTPSTFDDQNDVYNTSTANLSN</sequence>
<dbReference type="Proteomes" id="UP001201812">
    <property type="component" value="Unassembled WGS sequence"/>
</dbReference>
<organism evidence="7 8">
    <name type="scientific">Ditylenchus destructor</name>
    <dbReference type="NCBI Taxonomy" id="166010"/>
    <lineage>
        <taxon>Eukaryota</taxon>
        <taxon>Metazoa</taxon>
        <taxon>Ecdysozoa</taxon>
        <taxon>Nematoda</taxon>
        <taxon>Chromadorea</taxon>
        <taxon>Rhabditida</taxon>
        <taxon>Tylenchina</taxon>
        <taxon>Tylenchomorpha</taxon>
        <taxon>Sphaerularioidea</taxon>
        <taxon>Anguinidae</taxon>
        <taxon>Anguininae</taxon>
        <taxon>Ditylenchus</taxon>
    </lineage>
</organism>
<gene>
    <name evidence="7" type="ORF">DdX_11552</name>
</gene>
<evidence type="ECO:0000256" key="2">
    <source>
        <dbReference type="ARBA" id="ARBA00023125"/>
    </source>
</evidence>
<dbReference type="GO" id="GO:0005634">
    <property type="term" value="C:nucleus"/>
    <property type="evidence" value="ECO:0007669"/>
    <property type="project" value="UniProtKB-SubCell"/>
</dbReference>
<evidence type="ECO:0000256" key="3">
    <source>
        <dbReference type="ARBA" id="ARBA00023242"/>
    </source>
</evidence>
<dbReference type="PANTHER" id="PTHR46262:SF2">
    <property type="entry name" value="FORKHEAD BOX PROTEIN BINIOU"/>
    <property type="match status" value="1"/>
</dbReference>
<dbReference type="GO" id="GO:0000978">
    <property type="term" value="F:RNA polymerase II cis-regulatory region sequence-specific DNA binding"/>
    <property type="evidence" value="ECO:0007669"/>
    <property type="project" value="TreeGrafter"/>
</dbReference>
<dbReference type="InterPro" id="IPR001766">
    <property type="entry name" value="Fork_head_dom"/>
</dbReference>
<reference evidence="7" key="1">
    <citation type="submission" date="2022-01" db="EMBL/GenBank/DDBJ databases">
        <title>Genome Sequence Resource for Two Populations of Ditylenchus destructor, the Migratory Endoparasitic Phytonematode.</title>
        <authorList>
            <person name="Zhang H."/>
            <person name="Lin R."/>
            <person name="Xie B."/>
        </authorList>
    </citation>
    <scope>NUCLEOTIDE SEQUENCE</scope>
    <source>
        <strain evidence="7">BazhouSP</strain>
    </source>
</reference>
<feature type="DNA-binding region" description="Fork-head" evidence="4">
    <location>
        <begin position="147"/>
        <end position="239"/>
    </location>
</feature>
<keyword evidence="3 4" id="KW-0539">Nucleus</keyword>
<dbReference type="Pfam" id="PF00250">
    <property type="entry name" value="Forkhead"/>
    <property type="match status" value="1"/>
</dbReference>
<name>A0AAD4MZC8_9BILA</name>
<dbReference type="InterPro" id="IPR036388">
    <property type="entry name" value="WH-like_DNA-bd_sf"/>
</dbReference>
<comment type="subcellular location">
    <subcellularLocation>
        <location evidence="1 4">Nucleus</location>
    </subcellularLocation>
</comment>
<dbReference type="InterPro" id="IPR051770">
    <property type="entry name" value="Forkhead_box_regulator"/>
</dbReference>
<comment type="caution">
    <text evidence="7">The sequence shown here is derived from an EMBL/GenBank/DDBJ whole genome shotgun (WGS) entry which is preliminary data.</text>
</comment>
<dbReference type="PROSITE" id="PS50039">
    <property type="entry name" value="FORK_HEAD_3"/>
    <property type="match status" value="1"/>
</dbReference>
<dbReference type="SMART" id="SM00339">
    <property type="entry name" value="FH"/>
    <property type="match status" value="1"/>
</dbReference>
<dbReference type="InterPro" id="IPR036390">
    <property type="entry name" value="WH_DNA-bd_sf"/>
</dbReference>
<feature type="compositionally biased region" description="Polar residues" evidence="5">
    <location>
        <begin position="123"/>
        <end position="142"/>
    </location>
</feature>
<feature type="compositionally biased region" description="Polar residues" evidence="5">
    <location>
        <begin position="420"/>
        <end position="448"/>
    </location>
</feature>
<keyword evidence="2 4" id="KW-0238">DNA-binding</keyword>
<evidence type="ECO:0000313" key="7">
    <source>
        <dbReference type="EMBL" id="KAI1709153.1"/>
    </source>
</evidence>
<dbReference type="AlphaFoldDB" id="A0AAD4MZC8"/>
<evidence type="ECO:0000256" key="1">
    <source>
        <dbReference type="ARBA" id="ARBA00004123"/>
    </source>
</evidence>
<feature type="compositionally biased region" description="Polar residues" evidence="5">
    <location>
        <begin position="106"/>
        <end position="115"/>
    </location>
</feature>
<dbReference type="PROSITE" id="PS00658">
    <property type="entry name" value="FORK_HEAD_2"/>
    <property type="match status" value="1"/>
</dbReference>
<dbReference type="InterPro" id="IPR030456">
    <property type="entry name" value="TF_fork_head_CS_2"/>
</dbReference>